<dbReference type="PANTHER" id="PTHR33938:SF8">
    <property type="entry name" value="CARBOXYLIC ESTER HYDROLASE"/>
    <property type="match status" value="1"/>
</dbReference>
<dbReference type="InterPro" id="IPR029058">
    <property type="entry name" value="AB_hydrolase_fold"/>
</dbReference>
<reference evidence="9" key="1">
    <citation type="submission" date="2024-06" db="EMBL/GenBank/DDBJ databases">
        <title>Streptomyces sp. strain HUAS MG91 genome sequences.</title>
        <authorList>
            <person name="Mo P."/>
        </authorList>
    </citation>
    <scope>NUCLEOTIDE SEQUENCE</scope>
    <source>
        <strain evidence="9">HUAS MG91</strain>
    </source>
</reference>
<organism evidence="9">
    <name type="scientific">Streptomyces tabacisoli</name>
    <dbReference type="NCBI Taxonomy" id="3156398"/>
    <lineage>
        <taxon>Bacteria</taxon>
        <taxon>Bacillati</taxon>
        <taxon>Actinomycetota</taxon>
        <taxon>Actinomycetes</taxon>
        <taxon>Kitasatosporales</taxon>
        <taxon>Streptomycetaceae</taxon>
        <taxon>Streptomyces</taxon>
    </lineage>
</organism>
<evidence type="ECO:0000256" key="3">
    <source>
        <dbReference type="ARBA" id="ARBA00022723"/>
    </source>
</evidence>
<evidence type="ECO:0000256" key="8">
    <source>
        <dbReference type="SAM" id="SignalP"/>
    </source>
</evidence>
<dbReference type="SUPFAM" id="SSF53474">
    <property type="entry name" value="alpha/beta-Hydrolases"/>
    <property type="match status" value="1"/>
</dbReference>
<comment type="similarity">
    <text evidence="1">Belongs to the tannase family.</text>
</comment>
<protein>
    <submittedName>
        <fullName evidence="9">Tannase/feruloyl esterase family alpha/beta hydrolase</fullName>
    </submittedName>
</protein>
<evidence type="ECO:0000256" key="4">
    <source>
        <dbReference type="ARBA" id="ARBA00022729"/>
    </source>
</evidence>
<keyword evidence="6" id="KW-0106">Calcium</keyword>
<keyword evidence="5 9" id="KW-0378">Hydrolase</keyword>
<keyword evidence="2" id="KW-0719">Serine esterase</keyword>
<dbReference type="EMBL" id="CP159534">
    <property type="protein sequence ID" value="XCJ68667.1"/>
    <property type="molecule type" value="Genomic_DNA"/>
</dbReference>
<evidence type="ECO:0000256" key="5">
    <source>
        <dbReference type="ARBA" id="ARBA00022801"/>
    </source>
</evidence>
<dbReference type="AlphaFoldDB" id="A0AAU8IJW9"/>
<evidence type="ECO:0000256" key="1">
    <source>
        <dbReference type="ARBA" id="ARBA00006249"/>
    </source>
</evidence>
<dbReference type="Pfam" id="PF07519">
    <property type="entry name" value="Tannase"/>
    <property type="match status" value="1"/>
</dbReference>
<proteinExistence type="inferred from homology"/>
<evidence type="ECO:0000256" key="6">
    <source>
        <dbReference type="ARBA" id="ARBA00022837"/>
    </source>
</evidence>
<dbReference type="InterPro" id="IPR011118">
    <property type="entry name" value="Tannase/feruloyl_esterase"/>
</dbReference>
<feature type="chain" id="PRO_5043358513" evidence="8">
    <location>
        <begin position="18"/>
        <end position="540"/>
    </location>
</feature>
<sequence>MKRLLTVLAAAVPLVTAAVYLPTATAESGGSTAAPFRCASDSLALKAPSGAKIESVAAVSKPAGDVEVPPVTPLPGDTVENVPAHCQVTITLGHVGAEDHAKVQVWLPEHGWNGRFQGLGGSAYAAGDYGSGLAAAVKSGYATATTDAGVGSYLDVSWALDGRGEVDRTLLKNFASRSVHEAAVVAKQVIGDVYGRSASYSYFNGCSTGGRQGYAEAQSHPGDYDGILADAPGINWDEFEVATAWPQVVMNEEHSYPSACELTLATQSAVKACDTLDGAADGIIGDPAACHYDPRRLIGTTLECDGKKVTFSAADAAVVRKIWEGPRSTSGQKLWYGPSIGSDLTVLAASDGVSVGSPFPVPSEWISTFVKKQSDYNVATASYSEFQKLFRQSQAEYDKVIGTDDPDLSGFRKSGGKLLTWQGQADQLIPTQGTVDYRERVEKKLGGAQRVDDFYRVFLAPGVNHCAGDGNTGPAPTDALGSLVDWVEHGKAPRTLDAAVTDASGKKVTRDLCLYPRVPQYKGHGDVADASSFRCVAPRH</sequence>
<name>A0AAU8IJW9_9ACTN</name>
<accession>A0AAU8IJW9</accession>
<keyword evidence="3" id="KW-0479">Metal-binding</keyword>
<dbReference type="RefSeq" id="WP_353940352.1">
    <property type="nucleotide sequence ID" value="NZ_CP159534.1"/>
</dbReference>
<gene>
    <name evidence="9" type="ORF">ABII15_01280</name>
</gene>
<dbReference type="PANTHER" id="PTHR33938">
    <property type="entry name" value="FERULOYL ESTERASE B-RELATED"/>
    <property type="match status" value="1"/>
</dbReference>
<evidence type="ECO:0000256" key="7">
    <source>
        <dbReference type="ARBA" id="ARBA00023157"/>
    </source>
</evidence>
<dbReference type="GO" id="GO:0052689">
    <property type="term" value="F:carboxylic ester hydrolase activity"/>
    <property type="evidence" value="ECO:0007669"/>
    <property type="project" value="UniProtKB-KW"/>
</dbReference>
<evidence type="ECO:0000256" key="2">
    <source>
        <dbReference type="ARBA" id="ARBA00022487"/>
    </source>
</evidence>
<keyword evidence="4 8" id="KW-0732">Signal</keyword>
<keyword evidence="7" id="KW-1015">Disulfide bond</keyword>
<dbReference type="KEGG" id="stac:ABII15_01280"/>
<evidence type="ECO:0000313" key="9">
    <source>
        <dbReference type="EMBL" id="XCJ68667.1"/>
    </source>
</evidence>
<dbReference type="GO" id="GO:0046872">
    <property type="term" value="F:metal ion binding"/>
    <property type="evidence" value="ECO:0007669"/>
    <property type="project" value="UniProtKB-KW"/>
</dbReference>
<feature type="signal peptide" evidence="8">
    <location>
        <begin position="1"/>
        <end position="17"/>
    </location>
</feature>